<dbReference type="EMBL" id="CAUYUJ010000283">
    <property type="protein sequence ID" value="CAK0789693.1"/>
    <property type="molecule type" value="Genomic_DNA"/>
</dbReference>
<gene>
    <name evidence="3" type="ORF">PCOR1329_LOCUS1191</name>
</gene>
<keyword evidence="4" id="KW-1185">Reference proteome</keyword>
<evidence type="ECO:0000313" key="4">
    <source>
        <dbReference type="Proteomes" id="UP001189429"/>
    </source>
</evidence>
<keyword evidence="2" id="KW-0732">Signal</keyword>
<protein>
    <recommendedName>
        <fullName evidence="5">RNA-directed RNA polymerase</fullName>
    </recommendedName>
</protein>
<evidence type="ECO:0008006" key="5">
    <source>
        <dbReference type="Google" id="ProtNLM"/>
    </source>
</evidence>
<feature type="compositionally biased region" description="Basic and acidic residues" evidence="1">
    <location>
        <begin position="1075"/>
        <end position="1084"/>
    </location>
</feature>
<feature type="region of interest" description="Disordered" evidence="1">
    <location>
        <begin position="841"/>
        <end position="869"/>
    </location>
</feature>
<name>A0ABN9PEW4_9DINO</name>
<accession>A0ABN9PEW4</accession>
<evidence type="ECO:0000256" key="2">
    <source>
        <dbReference type="SAM" id="SignalP"/>
    </source>
</evidence>
<reference evidence="3" key="1">
    <citation type="submission" date="2023-10" db="EMBL/GenBank/DDBJ databases">
        <authorList>
            <person name="Chen Y."/>
            <person name="Shah S."/>
            <person name="Dougan E. K."/>
            <person name="Thang M."/>
            <person name="Chan C."/>
        </authorList>
    </citation>
    <scope>NUCLEOTIDE SEQUENCE [LARGE SCALE GENOMIC DNA]</scope>
</reference>
<proteinExistence type="predicted"/>
<organism evidence="3 4">
    <name type="scientific">Prorocentrum cordatum</name>
    <dbReference type="NCBI Taxonomy" id="2364126"/>
    <lineage>
        <taxon>Eukaryota</taxon>
        <taxon>Sar</taxon>
        <taxon>Alveolata</taxon>
        <taxon>Dinophyceae</taxon>
        <taxon>Prorocentrales</taxon>
        <taxon>Prorocentraceae</taxon>
        <taxon>Prorocentrum</taxon>
    </lineage>
</organism>
<comment type="caution">
    <text evidence="3">The sequence shown here is derived from an EMBL/GenBank/DDBJ whole genome shotgun (WGS) entry which is preliminary data.</text>
</comment>
<dbReference type="Proteomes" id="UP001189429">
    <property type="component" value="Unassembled WGS sequence"/>
</dbReference>
<evidence type="ECO:0000256" key="1">
    <source>
        <dbReference type="SAM" id="MobiDB-lite"/>
    </source>
</evidence>
<feature type="region of interest" description="Disordered" evidence="1">
    <location>
        <begin position="1063"/>
        <end position="1084"/>
    </location>
</feature>
<feature type="signal peptide" evidence="2">
    <location>
        <begin position="1"/>
        <end position="25"/>
    </location>
</feature>
<feature type="chain" id="PRO_5047320266" description="RNA-directed RNA polymerase" evidence="2">
    <location>
        <begin position="26"/>
        <end position="1228"/>
    </location>
</feature>
<evidence type="ECO:0000313" key="3">
    <source>
        <dbReference type="EMBL" id="CAK0789693.1"/>
    </source>
</evidence>
<sequence>MQWQAPPNLPLWLVLWLQLGEFVQEKLSQAVRERECPAWEPAAQECPAPAPEPPAGWERGPLLWWAGQVLGGAAWHVWQARRGQEFWREAAVGSRARVSYSDDDVDHERHLLWPARRVCEDGSGIEDDEVWWVLSPDGDVWKERLDGEDPLTGPSGARPMPNVGYPLLGARRLYKSRERPSHEQIMTLSKGCRDVETARGQKLEQWPKYVIGDDGHRTELSAVLRAPRGDLAQLVDVSPPSDTIWVLMESGGGRAIGEEVHMTPTDVITGSDGLKFMGSEVSRVRRVGVGSAPALAIEQIARLRRAIDVLEPQDQLGLNTSETAGEAGSGEERIATSSVGDVRTLSVDFDGHGERFKAMYKSGGDPMRWLAEWSREHRIERTDRIYHELEVLCLSLGGLRSLERLARRIQAVDSLNWLAGASAGSSTTPVAAAQLDVAQRIDGQVNDVAQPMRGVGLQPPHSALRELMRGRRPRFASCFGGGRASAWMGQGERMLRGHESALEALERCPRAPFSEPSLVRSRRRYGDFVRDLAKRGLVSCARQVSETVGIFFAWSNAWLIGPPSVQLLTAEGLSAFELEEDGGAEGHLQAAFQAALKDVEFSAGVADVKGAFHRVRLPPWMKRLFGLPALEAGDVRLHGAMLEGKVLGYDDVIFPVPEALPMGRTWSLCLCQSVAELRCQFAPSLRDGAPLSDVGKPLVLRLAAGTAQIEHYVYVDNIGVIGQNGGRVSSSLDELAQAFEAVGPRVHGREVRCDGIEVLGVVLGGQRLQTRPTSKRGEDVALCVDEGEKALTESTLPRGDYEMDPEFREAVVDAPDTAEGSADGDGPFPSSGAIVGVAAEGAHVGESSRRATGKRARSAGESLGGATSESEAAVELKRRRTLVRLVKRRHLAVARAIEDGVSLDRYLRVVGQLKQRSGRQDFFEMPAETMDACLDHYFTSLYLLGKQASTGMYVAAAVNHIYPKFGRLGADTLRPGDIVKPGGGSQHWGLLMHPQERETPDKVGEFDLSVRLDSSWLRWIGPVLSEMQMLGPRKPVWDFDYPELLRKMKAACRRMQLRPVTPCQAGHSGASIDRASGERTQAEVRRRGGWRQLMNMARYEKSARLGQRAQMHGPMLEAYGDQCLRELEHPALAERCKALLIGDGLATIGSGLAESGVPTRMWRGDALGDERLGAPLERRLQAHLRRGEVAALFLSPAVPSANKATGRYRRDAGSGHISLANPMCQIVS</sequence>